<evidence type="ECO:0000259" key="5">
    <source>
        <dbReference type="PROSITE" id="PS50887"/>
    </source>
</evidence>
<feature type="transmembrane region" description="Helical" evidence="4">
    <location>
        <begin position="41"/>
        <end position="59"/>
    </location>
</feature>
<dbReference type="InterPro" id="IPR050469">
    <property type="entry name" value="Diguanylate_Cyclase"/>
</dbReference>
<dbReference type="FunFam" id="3.30.70.270:FF:000001">
    <property type="entry name" value="Diguanylate cyclase domain protein"/>
    <property type="match status" value="1"/>
</dbReference>
<dbReference type="InterPro" id="IPR000160">
    <property type="entry name" value="GGDEF_dom"/>
</dbReference>
<name>A0AAD0RME9_PSEO7</name>
<feature type="transmembrane region" description="Helical" evidence="4">
    <location>
        <begin position="174"/>
        <end position="194"/>
    </location>
</feature>
<accession>A0AAD0RME9</accession>
<gene>
    <name evidence="6" type="ORF">D0511_23180</name>
</gene>
<dbReference type="EC" id="2.7.7.65" evidence="2"/>
<keyword evidence="4" id="KW-1133">Transmembrane helix</keyword>
<dbReference type="Gene3D" id="3.30.70.270">
    <property type="match status" value="1"/>
</dbReference>
<proteinExistence type="predicted"/>
<dbReference type="PANTHER" id="PTHR45138:SF9">
    <property type="entry name" value="DIGUANYLATE CYCLASE DGCM-RELATED"/>
    <property type="match status" value="1"/>
</dbReference>
<evidence type="ECO:0000256" key="4">
    <source>
        <dbReference type="SAM" id="Phobius"/>
    </source>
</evidence>
<evidence type="ECO:0000313" key="6">
    <source>
        <dbReference type="EMBL" id="AXR04764.1"/>
    </source>
</evidence>
<feature type="transmembrane region" description="Helical" evidence="4">
    <location>
        <begin position="103"/>
        <end position="120"/>
    </location>
</feature>
<keyword evidence="4" id="KW-0812">Transmembrane</keyword>
<dbReference type="RefSeq" id="WP_088533050.1">
    <property type="nucleotide sequence ID" value="NZ_CP021647.1"/>
</dbReference>
<evidence type="ECO:0000256" key="2">
    <source>
        <dbReference type="ARBA" id="ARBA00012528"/>
    </source>
</evidence>
<dbReference type="AlphaFoldDB" id="A0AAD0RME9"/>
<organism evidence="6 7">
    <name type="scientific">Pseudoalteromonas piscicida</name>
    <dbReference type="NCBI Taxonomy" id="43662"/>
    <lineage>
        <taxon>Bacteria</taxon>
        <taxon>Pseudomonadati</taxon>
        <taxon>Pseudomonadota</taxon>
        <taxon>Gammaproteobacteria</taxon>
        <taxon>Alteromonadales</taxon>
        <taxon>Pseudoalteromonadaceae</taxon>
        <taxon>Pseudoalteromonas</taxon>
    </lineage>
</organism>
<evidence type="ECO:0000313" key="7">
    <source>
        <dbReference type="Proteomes" id="UP000258102"/>
    </source>
</evidence>
<feature type="transmembrane region" description="Helical" evidence="4">
    <location>
        <begin position="74"/>
        <end position="91"/>
    </location>
</feature>
<dbReference type="GO" id="GO:0005886">
    <property type="term" value="C:plasma membrane"/>
    <property type="evidence" value="ECO:0007669"/>
    <property type="project" value="TreeGrafter"/>
</dbReference>
<dbReference type="EMBL" id="CP031762">
    <property type="protein sequence ID" value="AXR04764.1"/>
    <property type="molecule type" value="Genomic_DNA"/>
</dbReference>
<keyword evidence="4" id="KW-0472">Membrane</keyword>
<sequence length="391" mass="44848">MMSVIGESSASEEICQWRSEFKEKAWEQRYLESKLQQDKKVARFLAIAVATVLLLILPFDKLIIKPQHWPHPAFEWRVVIVVVCIVSAYSVIHQKTSKQLKKLVLAFIIFFLFNVQAIALTYQDHYVLHVFFDVIIIVIIYSSTLLSLKLSSLLCVSYAVIGSLNIVFTKTLDTHTVGMVLVAYLSANLVGTIISQLEHRLRRELFLRKEQLKEAALKMESFAFRDALTNIPNRRSFDDSFEHHQKSAKRLAAEHRNVCLIISDIDFFKKVNDTYGHDVGDIVLVKFSQFLAESIRPNDAVYRFGGEEFIMILQNIKAHEATEKIRNIIKKLNDRVFTVPEINYPITASFGLAFLKPEENSRDIIARADKMLYQAKANGRNQLCIDTTGTF</sequence>
<dbReference type="PROSITE" id="PS50887">
    <property type="entry name" value="GGDEF"/>
    <property type="match status" value="1"/>
</dbReference>
<dbReference type="KEGG" id="ppis:B1L02_23140"/>
<evidence type="ECO:0000256" key="3">
    <source>
        <dbReference type="ARBA" id="ARBA00034247"/>
    </source>
</evidence>
<dbReference type="Pfam" id="PF00990">
    <property type="entry name" value="GGDEF"/>
    <property type="match status" value="1"/>
</dbReference>
<dbReference type="InterPro" id="IPR029787">
    <property type="entry name" value="Nucleotide_cyclase"/>
</dbReference>
<comment type="catalytic activity">
    <reaction evidence="3">
        <text>2 GTP = 3',3'-c-di-GMP + 2 diphosphate</text>
        <dbReference type="Rhea" id="RHEA:24898"/>
        <dbReference type="ChEBI" id="CHEBI:33019"/>
        <dbReference type="ChEBI" id="CHEBI:37565"/>
        <dbReference type="ChEBI" id="CHEBI:58805"/>
        <dbReference type="EC" id="2.7.7.65"/>
    </reaction>
</comment>
<dbReference type="InterPro" id="IPR043128">
    <property type="entry name" value="Rev_trsase/Diguanyl_cyclase"/>
</dbReference>
<dbReference type="SMART" id="SM00267">
    <property type="entry name" value="GGDEF"/>
    <property type="match status" value="1"/>
</dbReference>
<reference evidence="6 7" key="1">
    <citation type="submission" date="2018-08" db="EMBL/GenBank/DDBJ databases">
        <title>Whole Genome Sequences of Two Pseudoalteromonas piscicida Strains, DE1-A and DE2-A, which Exhibit Strong Antibacterial Activity against Vibrio vulnificus.</title>
        <authorList>
            <person name="Richards G.P."/>
            <person name="Needleman D.S."/>
            <person name="Watson M.A."/>
            <person name="Polson S.W."/>
        </authorList>
    </citation>
    <scope>NUCLEOTIDE SEQUENCE [LARGE SCALE GENOMIC DNA]</scope>
    <source>
        <strain evidence="6 7">DE2-A</strain>
    </source>
</reference>
<evidence type="ECO:0000256" key="1">
    <source>
        <dbReference type="ARBA" id="ARBA00001946"/>
    </source>
</evidence>
<dbReference type="Proteomes" id="UP000258102">
    <property type="component" value="Chromosome 2"/>
</dbReference>
<feature type="transmembrane region" description="Helical" evidence="4">
    <location>
        <begin position="150"/>
        <end position="168"/>
    </location>
</feature>
<dbReference type="GO" id="GO:0043709">
    <property type="term" value="P:cell adhesion involved in single-species biofilm formation"/>
    <property type="evidence" value="ECO:0007669"/>
    <property type="project" value="TreeGrafter"/>
</dbReference>
<dbReference type="GO" id="GO:1902201">
    <property type="term" value="P:negative regulation of bacterial-type flagellum-dependent cell motility"/>
    <property type="evidence" value="ECO:0007669"/>
    <property type="project" value="TreeGrafter"/>
</dbReference>
<dbReference type="NCBIfam" id="TIGR00254">
    <property type="entry name" value="GGDEF"/>
    <property type="match status" value="1"/>
</dbReference>
<dbReference type="SUPFAM" id="SSF55073">
    <property type="entry name" value="Nucleotide cyclase"/>
    <property type="match status" value="1"/>
</dbReference>
<dbReference type="GO" id="GO:0052621">
    <property type="term" value="F:diguanylate cyclase activity"/>
    <property type="evidence" value="ECO:0007669"/>
    <property type="project" value="UniProtKB-EC"/>
</dbReference>
<feature type="domain" description="GGDEF" evidence="5">
    <location>
        <begin position="256"/>
        <end position="388"/>
    </location>
</feature>
<protein>
    <recommendedName>
        <fullName evidence="2">diguanylate cyclase</fullName>
        <ecNumber evidence="2">2.7.7.65</ecNumber>
    </recommendedName>
</protein>
<dbReference type="PANTHER" id="PTHR45138">
    <property type="entry name" value="REGULATORY COMPONENTS OF SENSORY TRANSDUCTION SYSTEM"/>
    <property type="match status" value="1"/>
</dbReference>
<dbReference type="CDD" id="cd01949">
    <property type="entry name" value="GGDEF"/>
    <property type="match status" value="1"/>
</dbReference>
<comment type="cofactor">
    <cofactor evidence="1">
        <name>Mg(2+)</name>
        <dbReference type="ChEBI" id="CHEBI:18420"/>
    </cofactor>
</comment>